<dbReference type="AlphaFoldDB" id="A0A6I9TQW1"/>
<dbReference type="InParanoid" id="A0A6I9TQW1"/>
<dbReference type="Proteomes" id="UP000504604">
    <property type="component" value="Linkage group LG8"/>
</dbReference>
<keyword evidence="4" id="KW-1185">Reference proteome</keyword>
<feature type="domain" description="Retrovirus-related Pol polyprotein from transposon TNT 1-94-like beta-barrel" evidence="2">
    <location>
        <begin position="139"/>
        <end position="213"/>
    </location>
</feature>
<protein>
    <submittedName>
        <fullName evidence="5">Uncharacterized protein LOC105168622</fullName>
    </submittedName>
</protein>
<feature type="domain" description="Retroviral polymerase SH3-like" evidence="3">
    <location>
        <begin position="351"/>
        <end position="381"/>
    </location>
</feature>
<proteinExistence type="predicted"/>
<reference evidence="5" key="1">
    <citation type="submission" date="2025-08" db="UniProtKB">
        <authorList>
            <consortium name="RefSeq"/>
        </authorList>
    </citation>
    <scope>IDENTIFICATION</scope>
</reference>
<gene>
    <name evidence="5" type="primary">LOC105168622</name>
</gene>
<evidence type="ECO:0000259" key="2">
    <source>
        <dbReference type="Pfam" id="PF22936"/>
    </source>
</evidence>
<feature type="compositionally biased region" description="Polar residues" evidence="1">
    <location>
        <begin position="400"/>
        <end position="414"/>
    </location>
</feature>
<evidence type="ECO:0000313" key="4">
    <source>
        <dbReference type="Proteomes" id="UP000504604"/>
    </source>
</evidence>
<dbReference type="InterPro" id="IPR057670">
    <property type="entry name" value="SH3_retrovirus"/>
</dbReference>
<dbReference type="RefSeq" id="XP_011087059.1">
    <property type="nucleotide sequence ID" value="XM_011088757.1"/>
</dbReference>
<evidence type="ECO:0000313" key="5">
    <source>
        <dbReference type="RefSeq" id="XP_011087059.1"/>
    </source>
</evidence>
<feature type="region of interest" description="Disordered" evidence="1">
    <location>
        <begin position="1"/>
        <end position="21"/>
    </location>
</feature>
<dbReference type="OrthoDB" id="912999at2759"/>
<dbReference type="InterPro" id="IPR054722">
    <property type="entry name" value="PolX-like_BBD"/>
</dbReference>
<evidence type="ECO:0000256" key="1">
    <source>
        <dbReference type="SAM" id="MobiDB-lite"/>
    </source>
</evidence>
<sequence>MMIRGAKYRRETGGKNFQQRKQHMDKRNRYCTHCAKAGHAKETCFKLHRYPEWFKELAEKKKRYGTDTRTLNAVTSETAAGLQQEVSTQNLSAMMSELLQMMKGKIQSDPTQVHFARLGEFAAGTSFNFLSNTLGPNLWIIDSGATAHMCANLQLMSNLKPYIADSSVILPDGTKHNVIHCGSVALSHDLSLNAVLHVPSFKHNLLSVSKLVSSSNIAFIFSRDNYVVQDQMTRRTLAVGRLVGSLYVLDSHSFDTDEIKKFSMKSKTEICHNAHSNDAVLWHRRLGHTPLLVLRHTNVISGSSCELGICNVGPLAKQQRLPFLSSESCSENTFDWIHADIWGPYSQFSISGYKLYDLDDKVILISRDVIFHENCFPYKDISESEHAVPLPISVWDDGASSGQSSPIAERSSTPVEPVLDSHHTSPHISIQQHEGTSFVPVLRRSLRQATKPSWLNDFVCGVSDASATPPKVTFITPLHHAIMQAITPLREPTTYLEANASPEWR</sequence>
<dbReference type="Pfam" id="PF25597">
    <property type="entry name" value="SH3_retrovirus"/>
    <property type="match status" value="1"/>
</dbReference>
<dbReference type="KEGG" id="sind:105168622"/>
<dbReference type="Pfam" id="PF22936">
    <property type="entry name" value="Pol_BBD"/>
    <property type="match status" value="1"/>
</dbReference>
<evidence type="ECO:0000259" key="3">
    <source>
        <dbReference type="Pfam" id="PF25597"/>
    </source>
</evidence>
<feature type="region of interest" description="Disordered" evidence="1">
    <location>
        <begin position="399"/>
        <end position="426"/>
    </location>
</feature>
<dbReference type="GeneID" id="105168622"/>
<organism evidence="4 5">
    <name type="scientific">Sesamum indicum</name>
    <name type="common">Oriental sesame</name>
    <name type="synonym">Sesamum orientale</name>
    <dbReference type="NCBI Taxonomy" id="4182"/>
    <lineage>
        <taxon>Eukaryota</taxon>
        <taxon>Viridiplantae</taxon>
        <taxon>Streptophyta</taxon>
        <taxon>Embryophyta</taxon>
        <taxon>Tracheophyta</taxon>
        <taxon>Spermatophyta</taxon>
        <taxon>Magnoliopsida</taxon>
        <taxon>eudicotyledons</taxon>
        <taxon>Gunneridae</taxon>
        <taxon>Pentapetalae</taxon>
        <taxon>asterids</taxon>
        <taxon>lamiids</taxon>
        <taxon>Lamiales</taxon>
        <taxon>Pedaliaceae</taxon>
        <taxon>Sesamum</taxon>
    </lineage>
</organism>
<accession>A0A6I9TQW1</accession>
<dbReference type="PANTHER" id="PTHR34222">
    <property type="entry name" value="GAG_PRE-INTEGRS DOMAIN-CONTAINING PROTEIN"/>
    <property type="match status" value="1"/>
</dbReference>
<name>A0A6I9TQW1_SESIN</name>
<dbReference type="PANTHER" id="PTHR34222:SF99">
    <property type="entry name" value="PROTEIN, PUTATIVE-RELATED"/>
    <property type="match status" value="1"/>
</dbReference>